<dbReference type="Proteomes" id="UP000281647">
    <property type="component" value="Unassembled WGS sequence"/>
</dbReference>
<gene>
    <name evidence="2" type="ORF">EET67_22185</name>
</gene>
<name>A0A432V0C9_9HYPH</name>
<feature type="domain" description="RCK N-terminal" evidence="1">
    <location>
        <begin position="6"/>
        <end position="67"/>
    </location>
</feature>
<dbReference type="Gene3D" id="3.40.50.720">
    <property type="entry name" value="NAD(P)-binding Rossmann-like Domain"/>
    <property type="match status" value="1"/>
</dbReference>
<evidence type="ECO:0000313" key="2">
    <source>
        <dbReference type="EMBL" id="RUM95664.1"/>
    </source>
</evidence>
<dbReference type="OrthoDB" id="9781411at2"/>
<protein>
    <recommendedName>
        <fullName evidence="1">RCK N-terminal domain-containing protein</fullName>
    </recommendedName>
</protein>
<proteinExistence type="predicted"/>
<dbReference type="EMBL" id="RKST01000034">
    <property type="protein sequence ID" value="RUM95664.1"/>
    <property type="molecule type" value="Genomic_DNA"/>
</dbReference>
<organism evidence="2 3">
    <name type="scientific">Borborobacter arsenicus</name>
    <dbReference type="NCBI Taxonomy" id="1851146"/>
    <lineage>
        <taxon>Bacteria</taxon>
        <taxon>Pseudomonadati</taxon>
        <taxon>Pseudomonadota</taxon>
        <taxon>Alphaproteobacteria</taxon>
        <taxon>Hyphomicrobiales</taxon>
        <taxon>Phyllobacteriaceae</taxon>
        <taxon>Borborobacter</taxon>
    </lineage>
</organism>
<dbReference type="SUPFAM" id="SSF51735">
    <property type="entry name" value="NAD(P)-binding Rossmann-fold domains"/>
    <property type="match status" value="1"/>
</dbReference>
<evidence type="ECO:0000313" key="3">
    <source>
        <dbReference type="Proteomes" id="UP000281647"/>
    </source>
</evidence>
<dbReference type="GO" id="GO:0006813">
    <property type="term" value="P:potassium ion transport"/>
    <property type="evidence" value="ECO:0007669"/>
    <property type="project" value="InterPro"/>
</dbReference>
<comment type="caution">
    <text evidence="2">The sequence shown here is derived from an EMBL/GenBank/DDBJ whole genome shotgun (WGS) entry which is preliminary data.</text>
</comment>
<dbReference type="AlphaFoldDB" id="A0A432V0C9"/>
<dbReference type="InterPro" id="IPR003148">
    <property type="entry name" value="RCK_N"/>
</dbReference>
<accession>A0A432V0C9</accession>
<evidence type="ECO:0000259" key="1">
    <source>
        <dbReference type="Pfam" id="PF02254"/>
    </source>
</evidence>
<dbReference type="Pfam" id="PF02254">
    <property type="entry name" value="TrkA_N"/>
    <property type="match status" value="1"/>
</dbReference>
<keyword evidence="3" id="KW-1185">Reference proteome</keyword>
<sequence>MRASSFVVIGLGTLGATVALELARLGDHILGIDIDGRNVGRVADDLSEAIVAGGRNEDALRHLGGAAIRTGMRCGQQSATAVRPIVLVPGINGPFAFGIRLHS</sequence>
<reference evidence="2 3" key="1">
    <citation type="submission" date="2018-11" db="EMBL/GenBank/DDBJ databases">
        <title>Pseudaminobacter arsenicus sp. nov., an arsenic-resistant bacterium isolated from arsenic-rich aquifers.</title>
        <authorList>
            <person name="Mu Y."/>
        </authorList>
    </citation>
    <scope>NUCLEOTIDE SEQUENCE [LARGE SCALE GENOMIC DNA]</scope>
    <source>
        <strain evidence="2 3">CB3</strain>
    </source>
</reference>
<dbReference type="InterPro" id="IPR036291">
    <property type="entry name" value="NAD(P)-bd_dom_sf"/>
</dbReference>